<sequence length="129" mass="15181">MFKARLVMAERKCRSHTETLLAAACCQSPPEKIVHDQICYRYVAKPSLKRQSSIVGGRRVPYFRHQLEQIRQKRKYLDGLNTIDETPFECEQCHSNVISHQVPTVTLTHWKSHIKVHQRWTQNRTRGLN</sequence>
<dbReference type="Proteomes" id="UP000481153">
    <property type="component" value="Unassembled WGS sequence"/>
</dbReference>
<keyword evidence="2" id="KW-1185">Reference proteome</keyword>
<gene>
    <name evidence="1" type="ORF">Ae201684_012744</name>
</gene>
<comment type="caution">
    <text evidence="1">The sequence shown here is derived from an EMBL/GenBank/DDBJ whole genome shotgun (WGS) entry which is preliminary data.</text>
</comment>
<name>A0A6G0WQJ2_9STRA</name>
<dbReference type="EMBL" id="VJMJ01000162">
    <property type="protein sequence ID" value="KAF0729683.1"/>
    <property type="molecule type" value="Genomic_DNA"/>
</dbReference>
<evidence type="ECO:0000313" key="2">
    <source>
        <dbReference type="Proteomes" id="UP000481153"/>
    </source>
</evidence>
<accession>A0A6G0WQJ2</accession>
<proteinExistence type="predicted"/>
<evidence type="ECO:0000313" key="1">
    <source>
        <dbReference type="EMBL" id="KAF0729683.1"/>
    </source>
</evidence>
<reference evidence="1 2" key="1">
    <citation type="submission" date="2019-07" db="EMBL/GenBank/DDBJ databases">
        <title>Genomics analysis of Aphanomyces spp. identifies a new class of oomycete effector associated with host adaptation.</title>
        <authorList>
            <person name="Gaulin E."/>
        </authorList>
    </citation>
    <scope>NUCLEOTIDE SEQUENCE [LARGE SCALE GENOMIC DNA]</scope>
    <source>
        <strain evidence="1 2">ATCC 201684</strain>
    </source>
</reference>
<protein>
    <submittedName>
        <fullName evidence="1">Uncharacterized protein</fullName>
    </submittedName>
</protein>
<organism evidence="1 2">
    <name type="scientific">Aphanomyces euteiches</name>
    <dbReference type="NCBI Taxonomy" id="100861"/>
    <lineage>
        <taxon>Eukaryota</taxon>
        <taxon>Sar</taxon>
        <taxon>Stramenopiles</taxon>
        <taxon>Oomycota</taxon>
        <taxon>Saprolegniomycetes</taxon>
        <taxon>Saprolegniales</taxon>
        <taxon>Verrucalvaceae</taxon>
        <taxon>Aphanomyces</taxon>
    </lineage>
</organism>
<dbReference type="AlphaFoldDB" id="A0A6G0WQJ2"/>